<dbReference type="PANTHER" id="PTHR33797:SF2">
    <property type="entry name" value="ORGANIC HYDROPEROXIDE RESISTANCE PROTEIN-LIKE"/>
    <property type="match status" value="1"/>
</dbReference>
<proteinExistence type="inferred from homology"/>
<protein>
    <submittedName>
        <fullName evidence="2">Peroxiredoxin</fullName>
    </submittedName>
</protein>
<organism evidence="2 3">
    <name type="scientific">Terrihabitans soli</name>
    <dbReference type="NCBI Taxonomy" id="708113"/>
    <lineage>
        <taxon>Bacteria</taxon>
        <taxon>Pseudomonadati</taxon>
        <taxon>Pseudomonadota</taxon>
        <taxon>Alphaproteobacteria</taxon>
        <taxon>Hyphomicrobiales</taxon>
        <taxon>Terrihabitans</taxon>
    </lineage>
</organism>
<dbReference type="NCBIfam" id="TIGR03561">
    <property type="entry name" value="organ_hyd_perox"/>
    <property type="match status" value="1"/>
</dbReference>
<name>A0A6S6QSM1_9HYPH</name>
<accession>A0A6S6QSM1</accession>
<dbReference type="Pfam" id="PF02566">
    <property type="entry name" value="OsmC"/>
    <property type="match status" value="1"/>
</dbReference>
<dbReference type="Gene3D" id="2.20.25.10">
    <property type="match status" value="1"/>
</dbReference>
<dbReference type="EMBL" id="AP023361">
    <property type="protein sequence ID" value="BCJ89910.1"/>
    <property type="molecule type" value="Genomic_DNA"/>
</dbReference>
<dbReference type="KEGG" id="tso:IZ6_06450"/>
<dbReference type="Proteomes" id="UP000515317">
    <property type="component" value="Chromosome"/>
</dbReference>
<dbReference type="AlphaFoldDB" id="A0A6S6QSM1"/>
<dbReference type="InterPro" id="IPR019953">
    <property type="entry name" value="OHR"/>
</dbReference>
<evidence type="ECO:0000313" key="3">
    <source>
        <dbReference type="Proteomes" id="UP000515317"/>
    </source>
</evidence>
<evidence type="ECO:0000313" key="2">
    <source>
        <dbReference type="EMBL" id="BCJ89910.1"/>
    </source>
</evidence>
<dbReference type="Gene3D" id="3.30.300.20">
    <property type="match status" value="1"/>
</dbReference>
<reference evidence="2 3" key="1">
    <citation type="submission" date="2020-08" db="EMBL/GenBank/DDBJ databases">
        <title>Genome sequence of Rhizobiales bacterium strain IZ6.</title>
        <authorList>
            <person name="Nakai R."/>
            <person name="Naganuma T."/>
        </authorList>
    </citation>
    <scope>NUCLEOTIDE SEQUENCE [LARGE SCALE GENOMIC DNA]</scope>
    <source>
        <strain evidence="2 3">IZ6</strain>
    </source>
</reference>
<dbReference type="InterPro" id="IPR015946">
    <property type="entry name" value="KH_dom-like_a/b"/>
</dbReference>
<gene>
    <name evidence="2" type="ORF">IZ6_06450</name>
</gene>
<sequence length="142" mass="15454">METIMSDKVLYSGKTRTTGRKDGASKSADGFLDIKLPEPHPAAENLFGAAWSACYIGALELSAQQKKVKLPESPRVDAEIDLLRGDSGFFLRARFNVQIPGIDRATAEELTELAHQVCPYSKAVHGNIEVQTNVVEAEPVLV</sequence>
<dbReference type="InterPro" id="IPR003718">
    <property type="entry name" value="OsmC/Ohr_fam"/>
</dbReference>
<dbReference type="GO" id="GO:0006979">
    <property type="term" value="P:response to oxidative stress"/>
    <property type="evidence" value="ECO:0007669"/>
    <property type="project" value="InterPro"/>
</dbReference>
<keyword evidence="3" id="KW-1185">Reference proteome</keyword>
<dbReference type="PANTHER" id="PTHR33797">
    <property type="entry name" value="ORGANIC HYDROPEROXIDE RESISTANCE PROTEIN-LIKE"/>
    <property type="match status" value="1"/>
</dbReference>
<evidence type="ECO:0000256" key="1">
    <source>
        <dbReference type="ARBA" id="ARBA00007378"/>
    </source>
</evidence>
<comment type="similarity">
    <text evidence="1">Belongs to the OsmC/Ohr family.</text>
</comment>
<dbReference type="SUPFAM" id="SSF82784">
    <property type="entry name" value="OsmC-like"/>
    <property type="match status" value="1"/>
</dbReference>
<dbReference type="InterPro" id="IPR036102">
    <property type="entry name" value="OsmC/Ohrsf"/>
</dbReference>